<accession>A0A0B7GKG6</accession>
<name>A0A0B7GKG6_STRSA</name>
<dbReference type="Proteomes" id="UP000183504">
    <property type="component" value="Unassembled WGS sequence"/>
</dbReference>
<keyword evidence="1" id="KW-0472">Membrane</keyword>
<organism evidence="2 3">
    <name type="scientific">Streptococcus sanguinis</name>
    <dbReference type="NCBI Taxonomy" id="1305"/>
    <lineage>
        <taxon>Bacteria</taxon>
        <taxon>Bacillati</taxon>
        <taxon>Bacillota</taxon>
        <taxon>Bacilli</taxon>
        <taxon>Lactobacillales</taxon>
        <taxon>Streptococcaceae</taxon>
        <taxon>Streptococcus</taxon>
    </lineage>
</organism>
<dbReference type="RefSeq" id="WP_072073847.1">
    <property type="nucleotide sequence ID" value="NZ_CDMW01000001.1"/>
</dbReference>
<dbReference type="EMBL" id="CDMW01000001">
    <property type="protein sequence ID" value="CEL90181.1"/>
    <property type="molecule type" value="Genomic_DNA"/>
</dbReference>
<evidence type="ECO:0000256" key="1">
    <source>
        <dbReference type="SAM" id="Phobius"/>
    </source>
</evidence>
<sequence>MNRRQFIVMAVFTALETYFFNESIMAGRYFMAAFLAVLVLRNLQISYVMGRIVDEIDKHLGPK</sequence>
<evidence type="ECO:0000313" key="3">
    <source>
        <dbReference type="Proteomes" id="UP000183504"/>
    </source>
</evidence>
<protein>
    <recommendedName>
        <fullName evidence="4">DUF3272 family protein</fullName>
    </recommendedName>
</protein>
<reference evidence="2 3" key="1">
    <citation type="submission" date="2015-01" db="EMBL/GenBank/DDBJ databases">
        <authorList>
            <person name="Pelicic Vladimir"/>
        </authorList>
    </citation>
    <scope>NUCLEOTIDE SEQUENCE [LARGE SCALE GENOMIC DNA]</scope>
    <source>
        <strain evidence="2 3">2908</strain>
    </source>
</reference>
<evidence type="ECO:0000313" key="2">
    <source>
        <dbReference type="EMBL" id="CEL90181.1"/>
    </source>
</evidence>
<evidence type="ECO:0008006" key="4">
    <source>
        <dbReference type="Google" id="ProtNLM"/>
    </source>
</evidence>
<gene>
    <name evidence="2" type="ORF">SSV_0881</name>
</gene>
<dbReference type="Pfam" id="PF11676">
    <property type="entry name" value="DUF3272"/>
    <property type="match status" value="1"/>
</dbReference>
<keyword evidence="1" id="KW-1133">Transmembrane helix</keyword>
<dbReference type="AlphaFoldDB" id="A0A0B7GKG6"/>
<proteinExistence type="predicted"/>
<keyword evidence="1" id="KW-0812">Transmembrane</keyword>
<feature type="transmembrane region" description="Helical" evidence="1">
    <location>
        <begin position="29"/>
        <end position="49"/>
    </location>
</feature>
<dbReference type="InterPro" id="IPR021690">
    <property type="entry name" value="DUF3272"/>
</dbReference>